<organism evidence="1 2">
    <name type="scientific">Enterococcus diestrammenae</name>
    <dbReference type="NCBI Taxonomy" id="1155073"/>
    <lineage>
        <taxon>Bacteria</taxon>
        <taxon>Bacillati</taxon>
        <taxon>Bacillota</taxon>
        <taxon>Bacilli</taxon>
        <taxon>Lactobacillales</taxon>
        <taxon>Enterococcaceae</taxon>
        <taxon>Enterococcus</taxon>
    </lineage>
</organism>
<name>A0ABV0F1W4_9ENTE</name>
<proteinExistence type="predicted"/>
<keyword evidence="2" id="KW-1185">Reference proteome</keyword>
<reference evidence="1" key="1">
    <citation type="submission" date="2016-06" db="EMBL/GenBank/DDBJ databases">
        <authorList>
            <person name="Van Tyne D."/>
        </authorList>
    </citation>
    <scope>NUCLEOTIDE SEQUENCE</scope>
    <source>
        <strain evidence="1">JM9A</strain>
    </source>
</reference>
<dbReference type="RefSeq" id="WP_161868635.1">
    <property type="nucleotide sequence ID" value="NZ_MAEI02000001.1"/>
</dbReference>
<evidence type="ECO:0000313" key="1">
    <source>
        <dbReference type="EMBL" id="MEO1782034.1"/>
    </source>
</evidence>
<reference evidence="1" key="2">
    <citation type="submission" date="2024-02" db="EMBL/GenBank/DDBJ databases">
        <title>The Genome Sequence of Enterococcus diestrammenae JM9A.</title>
        <authorList>
            <person name="Earl A."/>
            <person name="Manson A."/>
            <person name="Gilmore M."/>
            <person name="Sanders J."/>
            <person name="Shea T."/>
            <person name="Howe W."/>
            <person name="Livny J."/>
            <person name="Cuomo C."/>
            <person name="Neafsey D."/>
            <person name="Birren B."/>
        </authorList>
    </citation>
    <scope>NUCLEOTIDE SEQUENCE</scope>
    <source>
        <strain evidence="1">JM9A</strain>
    </source>
</reference>
<protein>
    <submittedName>
        <fullName evidence="1">Uncharacterized protein</fullName>
    </submittedName>
</protein>
<dbReference type="EMBL" id="MAEI02000001">
    <property type="protein sequence ID" value="MEO1782034.1"/>
    <property type="molecule type" value="Genomic_DNA"/>
</dbReference>
<sequence length="210" mass="24954">MMDILKENDELFFLVYEMFITQSLQNNHYISMNFDRSKYSRELLSGIFLNVEESKDIIIATNLNEEIMCELQQNHLLYRDCWDFFQFLLNAKKASYEMDGDYFIDCFEQVTYCITHDFSSCEKGKLASNRLEDCYQSEYGLSFLGIPGIIMTVDSIAYILNFFSSVFERITFNYYQVDGRRYLTTLIFNKNFSRLEFPKSKDADENAKYK</sequence>
<accession>A0ABV0F1W4</accession>
<gene>
    <name evidence="1" type="ORF">BAU18_001627</name>
</gene>
<dbReference type="Proteomes" id="UP001429357">
    <property type="component" value="Unassembled WGS sequence"/>
</dbReference>
<comment type="caution">
    <text evidence="1">The sequence shown here is derived from an EMBL/GenBank/DDBJ whole genome shotgun (WGS) entry which is preliminary data.</text>
</comment>
<evidence type="ECO:0000313" key="2">
    <source>
        <dbReference type="Proteomes" id="UP001429357"/>
    </source>
</evidence>